<dbReference type="EMBL" id="CP146069">
    <property type="protein sequence ID" value="WWR47739.1"/>
    <property type="molecule type" value="Genomic_DNA"/>
</dbReference>
<keyword evidence="2" id="KW-1185">Reference proteome</keyword>
<evidence type="ECO:0000313" key="1">
    <source>
        <dbReference type="EMBL" id="WWR47739.1"/>
    </source>
</evidence>
<proteinExistence type="predicted"/>
<dbReference type="Proteomes" id="UP001364156">
    <property type="component" value="Chromosome"/>
</dbReference>
<protein>
    <submittedName>
        <fullName evidence="1">Tyrosine-protein phosphatase</fullName>
    </submittedName>
</protein>
<dbReference type="Gene3D" id="3.90.190.10">
    <property type="entry name" value="Protein tyrosine phosphatase superfamily"/>
    <property type="match status" value="1"/>
</dbReference>
<name>A0ABZ2HI48_9RHOB</name>
<accession>A0ABZ2HI48</accession>
<dbReference type="InterPro" id="IPR029021">
    <property type="entry name" value="Prot-tyrosine_phosphatase-like"/>
</dbReference>
<dbReference type="RefSeq" id="WP_338550575.1">
    <property type="nucleotide sequence ID" value="NZ_CP146069.1"/>
</dbReference>
<reference evidence="1 2" key="1">
    <citation type="submission" date="2023-10" db="EMBL/GenBank/DDBJ databases">
        <title>Roseovarius strain S88 nov., isolated from a marine algae.</title>
        <authorList>
            <person name="Lee M.W."/>
            <person name="Lee J.K."/>
            <person name="Kim J.M."/>
            <person name="Choi D.G."/>
            <person name="Baek J.H."/>
            <person name="Bayburt H."/>
            <person name="Jung J.J."/>
            <person name="Han D.M."/>
            <person name="Jeon C.O."/>
        </authorList>
    </citation>
    <scope>NUCLEOTIDE SEQUENCE [LARGE SCALE GENOMIC DNA]</scope>
    <source>
        <strain evidence="1 2">S88</strain>
    </source>
</reference>
<evidence type="ECO:0000313" key="2">
    <source>
        <dbReference type="Proteomes" id="UP001364156"/>
    </source>
</evidence>
<dbReference type="Pfam" id="PF22785">
    <property type="entry name" value="Tc-R-P"/>
    <property type="match status" value="1"/>
</dbReference>
<sequence length="238" mass="27696">MGPTDPVGRNHVKLFKRISEWEANLRASYNTDLSTPENRRRAQIYNLWFDHAILRGIWTNFFEIAPGVYRSNHPTRKRFERMKADGIKSVLNLRGDYPSAHYLVEEETCRELGFNLTSVSMQARHAPPAEDILKLIGHFRSIEKPFVMHCKSGADRAGFASALYLLVIEGRPMEEARKMLGLKYLHVKQSKTGVLDHILDVYETRNAKDPIGVEDWLRTEYNHLEMQADYQAKYKPWF</sequence>
<gene>
    <name evidence="1" type="ORF">RZ517_06090</name>
</gene>
<organism evidence="1 2">
    <name type="scientific">Roseovarius phycicola</name>
    <dbReference type="NCBI Taxonomy" id="3080976"/>
    <lineage>
        <taxon>Bacteria</taxon>
        <taxon>Pseudomonadati</taxon>
        <taxon>Pseudomonadota</taxon>
        <taxon>Alphaproteobacteria</taxon>
        <taxon>Rhodobacterales</taxon>
        <taxon>Roseobacteraceae</taxon>
        <taxon>Roseovarius</taxon>
    </lineage>
</organism>
<dbReference type="SUPFAM" id="SSF52799">
    <property type="entry name" value="(Phosphotyrosine protein) phosphatases II"/>
    <property type="match status" value="1"/>
</dbReference>